<sequence>MRSRPDTPSPTPSSGRTPKGTVKADRGKTRCFDRTIHGLARHPGD</sequence>
<reference evidence="2 3" key="1">
    <citation type="submission" date="2019-10" db="EMBL/GenBank/DDBJ databases">
        <title>Draft Genome Sequence of the Caffeine Degrading Methylotroph Methylorubrum populi PINKEL.</title>
        <authorList>
            <person name="Dawson S.C."/>
            <person name="Zhang X."/>
            <person name="Wright M.E."/>
            <person name="Sharma G."/>
            <person name="Langner J.T."/>
            <person name="Ditty J.L."/>
            <person name="Subuyuj G.A."/>
        </authorList>
    </citation>
    <scope>NUCLEOTIDE SEQUENCE [LARGE SCALE GENOMIC DNA]</scope>
    <source>
        <strain evidence="2 3">Pinkel</strain>
    </source>
</reference>
<organism evidence="2 3">
    <name type="scientific">Methylorubrum populi</name>
    <dbReference type="NCBI Taxonomy" id="223967"/>
    <lineage>
        <taxon>Bacteria</taxon>
        <taxon>Pseudomonadati</taxon>
        <taxon>Pseudomonadota</taxon>
        <taxon>Alphaproteobacteria</taxon>
        <taxon>Hyphomicrobiales</taxon>
        <taxon>Methylobacteriaceae</taxon>
        <taxon>Methylorubrum</taxon>
    </lineage>
</organism>
<protein>
    <submittedName>
        <fullName evidence="2">Uncharacterized protein</fullName>
    </submittedName>
</protein>
<evidence type="ECO:0000313" key="3">
    <source>
        <dbReference type="Proteomes" id="UP000469949"/>
    </source>
</evidence>
<proteinExistence type="predicted"/>
<dbReference type="AlphaFoldDB" id="A0A833J3L9"/>
<accession>A0A833J3L9</accession>
<dbReference type="EMBL" id="WEKV01000018">
    <property type="protein sequence ID" value="KAB7783032.1"/>
    <property type="molecule type" value="Genomic_DNA"/>
</dbReference>
<gene>
    <name evidence="2" type="ORF">F8B43_4326</name>
</gene>
<feature type="compositionally biased region" description="Basic and acidic residues" evidence="1">
    <location>
        <begin position="22"/>
        <end position="45"/>
    </location>
</feature>
<feature type="region of interest" description="Disordered" evidence="1">
    <location>
        <begin position="1"/>
        <end position="45"/>
    </location>
</feature>
<name>A0A833J3L9_9HYPH</name>
<dbReference type="Proteomes" id="UP000469949">
    <property type="component" value="Unassembled WGS sequence"/>
</dbReference>
<evidence type="ECO:0000256" key="1">
    <source>
        <dbReference type="SAM" id="MobiDB-lite"/>
    </source>
</evidence>
<comment type="caution">
    <text evidence="2">The sequence shown here is derived from an EMBL/GenBank/DDBJ whole genome shotgun (WGS) entry which is preliminary data.</text>
</comment>
<evidence type="ECO:0000313" key="2">
    <source>
        <dbReference type="EMBL" id="KAB7783032.1"/>
    </source>
</evidence>